<dbReference type="SFLD" id="SFLDF00562">
    <property type="entry name" value="HemN-like__clustered_with_heat"/>
    <property type="match status" value="1"/>
</dbReference>
<dbReference type="AlphaFoldDB" id="A0A846RPA0"/>
<keyword evidence="13" id="KW-1185">Reference proteome</keyword>
<evidence type="ECO:0000256" key="7">
    <source>
        <dbReference type="ARBA" id="ARBA00023014"/>
    </source>
</evidence>
<dbReference type="InterPro" id="IPR013785">
    <property type="entry name" value="Aldolase_TIM"/>
</dbReference>
<evidence type="ECO:0000256" key="5">
    <source>
        <dbReference type="ARBA" id="ARBA00022723"/>
    </source>
</evidence>
<evidence type="ECO:0000256" key="10">
    <source>
        <dbReference type="SAM" id="MobiDB-lite"/>
    </source>
</evidence>
<dbReference type="SMART" id="SM00729">
    <property type="entry name" value="Elp3"/>
    <property type="match status" value="1"/>
</dbReference>
<comment type="caution">
    <text evidence="12">The sequence shown here is derived from an EMBL/GenBank/DDBJ whole genome shotgun (WGS) entry which is preliminary data.</text>
</comment>
<dbReference type="SUPFAM" id="SSF102114">
    <property type="entry name" value="Radical SAM enzymes"/>
    <property type="match status" value="1"/>
</dbReference>
<protein>
    <recommendedName>
        <fullName evidence="2 9">Heme chaperone HemW</fullName>
    </recommendedName>
</protein>
<gene>
    <name evidence="12" type="ORF">BJ994_001498</name>
</gene>
<keyword evidence="8 9" id="KW-0143">Chaperone</keyword>
<dbReference type="PROSITE" id="PS51918">
    <property type="entry name" value="RADICAL_SAM"/>
    <property type="match status" value="1"/>
</dbReference>
<evidence type="ECO:0000256" key="6">
    <source>
        <dbReference type="ARBA" id="ARBA00023004"/>
    </source>
</evidence>
<dbReference type="Pfam" id="PF04055">
    <property type="entry name" value="Radical_SAM"/>
    <property type="match status" value="1"/>
</dbReference>
<comment type="subcellular location">
    <subcellularLocation>
        <location evidence="9">Cytoplasm</location>
    </subcellularLocation>
</comment>
<dbReference type="InterPro" id="IPR058240">
    <property type="entry name" value="rSAM_sf"/>
</dbReference>
<evidence type="ECO:0000256" key="1">
    <source>
        <dbReference type="ARBA" id="ARBA00006100"/>
    </source>
</evidence>
<name>A0A846RPA0_9MICC</name>
<keyword evidence="12" id="KW-0560">Oxidoreductase</keyword>
<evidence type="ECO:0000256" key="2">
    <source>
        <dbReference type="ARBA" id="ARBA00017228"/>
    </source>
</evidence>
<proteinExistence type="inferred from homology"/>
<dbReference type="GO" id="GO:0046872">
    <property type="term" value="F:metal ion binding"/>
    <property type="evidence" value="ECO:0007669"/>
    <property type="project" value="UniProtKB-UniRule"/>
</dbReference>
<keyword evidence="9" id="KW-0004">4Fe-4S</keyword>
<dbReference type="GO" id="GO:0051539">
    <property type="term" value="F:4 iron, 4 sulfur cluster binding"/>
    <property type="evidence" value="ECO:0007669"/>
    <property type="project" value="UniProtKB-UniRule"/>
</dbReference>
<evidence type="ECO:0000256" key="4">
    <source>
        <dbReference type="ARBA" id="ARBA00022691"/>
    </source>
</evidence>
<dbReference type="Proteomes" id="UP000547458">
    <property type="component" value="Unassembled WGS sequence"/>
</dbReference>
<dbReference type="RefSeq" id="WP_167993007.1">
    <property type="nucleotide sequence ID" value="NZ_JAATJL010000001.1"/>
</dbReference>
<dbReference type="InterPro" id="IPR006638">
    <property type="entry name" value="Elp3/MiaA/NifB-like_rSAM"/>
</dbReference>
<keyword evidence="6 9" id="KW-0408">Iron</keyword>
<dbReference type="InterPro" id="IPR004559">
    <property type="entry name" value="HemW-like"/>
</dbReference>
<dbReference type="PANTHER" id="PTHR13932:SF5">
    <property type="entry name" value="RADICAL S-ADENOSYL METHIONINE DOMAIN-CONTAINING PROTEIN 1, MITOCHONDRIAL"/>
    <property type="match status" value="1"/>
</dbReference>
<feature type="region of interest" description="Disordered" evidence="10">
    <location>
        <begin position="1"/>
        <end position="22"/>
    </location>
</feature>
<dbReference type="EMBL" id="JAATJL010000001">
    <property type="protein sequence ID" value="NJC22422.1"/>
    <property type="molecule type" value="Genomic_DNA"/>
</dbReference>
<dbReference type="GO" id="GO:0004109">
    <property type="term" value="F:coproporphyrinogen oxidase activity"/>
    <property type="evidence" value="ECO:0007669"/>
    <property type="project" value="InterPro"/>
</dbReference>
<dbReference type="SFLD" id="SFLDG01065">
    <property type="entry name" value="anaerobic_coproporphyrinogen-I"/>
    <property type="match status" value="1"/>
</dbReference>
<accession>A0A846RPA0</accession>
<dbReference type="InterPro" id="IPR034505">
    <property type="entry name" value="Coproporphyrinogen-III_oxidase"/>
</dbReference>
<sequence>MPSVLPLSDPAPSDGQLPASAAAGSPDRRFGLYVHIPFCAVRCGYCDFNTYTAAELGGGASQANYAQTVCRELDFGASVLESSGVAARPLDTVFFGGGTPTLLPAADLTGVLRAARDIWGLEPTAEVTTEANPDSVTPESLAALADAGFTRISFGMQSAVPHVLAVLDRTHAPERVPLAVRWAREAGLKVSLDLIYGTPGEGLEDWASSVDAALSLEPDHVSAYALIIEEGTRLAVRIRRGEVPGIDDDDHAEKYELADSMLSAAGMSWYEVSNWARTEQDHCRHNLAYWKGHDWWGAGPGAHSHIGGVRWWNVKHPSAYAQRMEAGSSPAAGRETLDADARYVEDVLLRVRLAEGFPTARLRPEGRQGVAGLIADELIEPAAAFRGVLVLSDRGRLLADAVVRRLLPD</sequence>
<evidence type="ECO:0000256" key="9">
    <source>
        <dbReference type="RuleBase" id="RU364116"/>
    </source>
</evidence>
<dbReference type="SFLD" id="SFLDS00029">
    <property type="entry name" value="Radical_SAM"/>
    <property type="match status" value="1"/>
</dbReference>
<evidence type="ECO:0000256" key="3">
    <source>
        <dbReference type="ARBA" id="ARBA00022617"/>
    </source>
</evidence>
<organism evidence="12 13">
    <name type="scientific">Arthrobacter pigmenti</name>
    <dbReference type="NCBI Taxonomy" id="271432"/>
    <lineage>
        <taxon>Bacteria</taxon>
        <taxon>Bacillati</taxon>
        <taxon>Actinomycetota</taxon>
        <taxon>Actinomycetes</taxon>
        <taxon>Micrococcales</taxon>
        <taxon>Micrococcaceae</taxon>
        <taxon>Arthrobacter</taxon>
    </lineage>
</organism>
<dbReference type="InterPro" id="IPR007197">
    <property type="entry name" value="rSAM"/>
</dbReference>
<evidence type="ECO:0000256" key="8">
    <source>
        <dbReference type="ARBA" id="ARBA00023186"/>
    </source>
</evidence>
<keyword evidence="5 9" id="KW-0479">Metal-binding</keyword>
<comment type="similarity">
    <text evidence="1">Belongs to the anaerobic coproporphyrinogen-III oxidase family. HemW subfamily.</text>
</comment>
<dbReference type="GO" id="GO:0006779">
    <property type="term" value="P:porphyrin-containing compound biosynthetic process"/>
    <property type="evidence" value="ECO:0007669"/>
    <property type="project" value="InterPro"/>
</dbReference>
<feature type="domain" description="Radical SAM core" evidence="11">
    <location>
        <begin position="24"/>
        <end position="268"/>
    </location>
</feature>
<keyword evidence="3 9" id="KW-0349">Heme</keyword>
<evidence type="ECO:0000313" key="13">
    <source>
        <dbReference type="Proteomes" id="UP000547458"/>
    </source>
</evidence>
<comment type="function">
    <text evidence="9">Probably acts as a heme chaperone, transferring heme to an unknown acceptor. Binds one molecule of heme per monomer, possibly covalently. Binds 1 [4Fe-4S] cluster. The cluster is coordinated with 3 cysteines and an exchangeable S-adenosyl-L-methionine.</text>
</comment>
<dbReference type="GO" id="GO:0005737">
    <property type="term" value="C:cytoplasm"/>
    <property type="evidence" value="ECO:0007669"/>
    <property type="project" value="UniProtKB-SubCell"/>
</dbReference>
<keyword evidence="4 9" id="KW-0949">S-adenosyl-L-methionine</keyword>
<evidence type="ECO:0000313" key="12">
    <source>
        <dbReference type="EMBL" id="NJC22422.1"/>
    </source>
</evidence>
<keyword evidence="9" id="KW-0963">Cytoplasm</keyword>
<dbReference type="PANTHER" id="PTHR13932">
    <property type="entry name" value="COPROPORPHYRINIGEN III OXIDASE"/>
    <property type="match status" value="1"/>
</dbReference>
<dbReference type="Gene3D" id="3.20.20.70">
    <property type="entry name" value="Aldolase class I"/>
    <property type="match status" value="1"/>
</dbReference>
<dbReference type="CDD" id="cd01335">
    <property type="entry name" value="Radical_SAM"/>
    <property type="match status" value="1"/>
</dbReference>
<evidence type="ECO:0000259" key="11">
    <source>
        <dbReference type="PROSITE" id="PS51918"/>
    </source>
</evidence>
<dbReference type="NCBIfam" id="TIGR00539">
    <property type="entry name" value="hemN_rel"/>
    <property type="match status" value="1"/>
</dbReference>
<keyword evidence="7 9" id="KW-0411">Iron-sulfur</keyword>
<reference evidence="12 13" key="1">
    <citation type="submission" date="2020-03" db="EMBL/GenBank/DDBJ databases">
        <title>Sequencing the genomes of 1000 actinobacteria strains.</title>
        <authorList>
            <person name="Klenk H.-P."/>
        </authorList>
    </citation>
    <scope>NUCLEOTIDE SEQUENCE [LARGE SCALE GENOMIC DNA]</scope>
    <source>
        <strain evidence="12 13">DSM 16403</strain>
    </source>
</reference>